<evidence type="ECO:0000313" key="6">
    <source>
        <dbReference type="EMBL" id="TDR44018.1"/>
    </source>
</evidence>
<evidence type="ECO:0000256" key="4">
    <source>
        <dbReference type="ARBA" id="ARBA00023163"/>
    </source>
</evidence>
<dbReference type="Pfam" id="PF07638">
    <property type="entry name" value="Sigma70_ECF"/>
    <property type="match status" value="1"/>
</dbReference>
<dbReference type="GO" id="GO:0016987">
    <property type="term" value="F:sigma factor activity"/>
    <property type="evidence" value="ECO:0007669"/>
    <property type="project" value="UniProtKB-KW"/>
</dbReference>
<evidence type="ECO:0000256" key="3">
    <source>
        <dbReference type="ARBA" id="ARBA00023082"/>
    </source>
</evidence>
<dbReference type="EMBL" id="SNZH01000006">
    <property type="protein sequence ID" value="TDR44018.1"/>
    <property type="molecule type" value="Genomic_DNA"/>
</dbReference>
<accession>A0A4R6YYR4</accession>
<dbReference type="InterPro" id="IPR053812">
    <property type="entry name" value="HTH_Sigma70_ECF-like"/>
</dbReference>
<proteinExistence type="inferred from homology"/>
<dbReference type="Gene3D" id="1.10.10.10">
    <property type="entry name" value="Winged helix-like DNA-binding domain superfamily/Winged helix DNA-binding domain"/>
    <property type="match status" value="1"/>
</dbReference>
<dbReference type="InterPro" id="IPR013324">
    <property type="entry name" value="RNA_pol_sigma_r3/r4-like"/>
</dbReference>
<dbReference type="Gene3D" id="1.10.1740.10">
    <property type="match status" value="1"/>
</dbReference>
<comment type="similarity">
    <text evidence="1">Belongs to the sigma-70 factor family. ECF subfamily.</text>
</comment>
<evidence type="ECO:0000256" key="1">
    <source>
        <dbReference type="ARBA" id="ARBA00010641"/>
    </source>
</evidence>
<dbReference type="NCBIfam" id="TIGR02937">
    <property type="entry name" value="sigma70-ECF"/>
    <property type="match status" value="1"/>
</dbReference>
<keyword evidence="4" id="KW-0804">Transcription</keyword>
<evidence type="ECO:0000256" key="2">
    <source>
        <dbReference type="ARBA" id="ARBA00023015"/>
    </source>
</evidence>
<sequence>MLLDLDRYDITELLQRWSDGDTAARNALFDAVYLPLRRTAQQAPRQGETFTVSALVHETFLRLSASEAANFRDRTHFAAVCVLAMKGVLVDQYRRRQTRGEALPLAAASGLGDTATQQFDLRNAIAELGELRPEQADALTLRYWGGLDLAQIAAELKCSISTVQRDLRKAEFFVRTRLHETQQPPS</sequence>
<dbReference type="PANTHER" id="PTHR43133:SF39">
    <property type="entry name" value="SIMILAR TO RNA POLYMERASE SIGMA-E FACTOR"/>
    <property type="match status" value="1"/>
</dbReference>
<dbReference type="PANTHER" id="PTHR43133">
    <property type="entry name" value="RNA POLYMERASE ECF-TYPE SIGMA FACTO"/>
    <property type="match status" value="1"/>
</dbReference>
<evidence type="ECO:0000259" key="5">
    <source>
        <dbReference type="Pfam" id="PF07638"/>
    </source>
</evidence>
<dbReference type="SUPFAM" id="SSF88946">
    <property type="entry name" value="Sigma2 domain of RNA polymerase sigma factors"/>
    <property type="match status" value="1"/>
</dbReference>
<dbReference type="InterPro" id="IPR014284">
    <property type="entry name" value="RNA_pol_sigma-70_dom"/>
</dbReference>
<dbReference type="SUPFAM" id="SSF88659">
    <property type="entry name" value="Sigma3 and sigma4 domains of RNA polymerase sigma factors"/>
    <property type="match status" value="1"/>
</dbReference>
<protein>
    <submittedName>
        <fullName evidence="6">RNA polymerase sigma factor (TIGR02999 family)</fullName>
    </submittedName>
</protein>
<dbReference type="OrthoDB" id="128473at2"/>
<name>A0A4R6YYR4_9GAMM</name>
<dbReference type="RefSeq" id="WP_133818761.1">
    <property type="nucleotide sequence ID" value="NZ_SNZH01000006.1"/>
</dbReference>
<keyword evidence="2" id="KW-0805">Transcription regulation</keyword>
<feature type="domain" description="RNA polymerase sigma-70 ECF-like HTH" evidence="5">
    <location>
        <begin position="9"/>
        <end position="178"/>
    </location>
</feature>
<dbReference type="NCBIfam" id="TIGR02999">
    <property type="entry name" value="Sig-70_X6"/>
    <property type="match status" value="1"/>
</dbReference>
<dbReference type="InterPro" id="IPR036388">
    <property type="entry name" value="WH-like_DNA-bd_sf"/>
</dbReference>
<organism evidence="6 7">
    <name type="scientific">Tahibacter aquaticus</name>
    <dbReference type="NCBI Taxonomy" id="520092"/>
    <lineage>
        <taxon>Bacteria</taxon>
        <taxon>Pseudomonadati</taxon>
        <taxon>Pseudomonadota</taxon>
        <taxon>Gammaproteobacteria</taxon>
        <taxon>Lysobacterales</taxon>
        <taxon>Rhodanobacteraceae</taxon>
        <taxon>Tahibacter</taxon>
    </lineage>
</organism>
<gene>
    <name evidence="6" type="ORF">DFR29_106164</name>
</gene>
<dbReference type="InterPro" id="IPR013325">
    <property type="entry name" value="RNA_pol_sigma_r2"/>
</dbReference>
<dbReference type="InterPro" id="IPR039425">
    <property type="entry name" value="RNA_pol_sigma-70-like"/>
</dbReference>
<reference evidence="6 7" key="1">
    <citation type="submission" date="2019-03" db="EMBL/GenBank/DDBJ databases">
        <title>Genomic Encyclopedia of Type Strains, Phase IV (KMG-IV): sequencing the most valuable type-strain genomes for metagenomic binning, comparative biology and taxonomic classification.</title>
        <authorList>
            <person name="Goeker M."/>
        </authorList>
    </citation>
    <scope>NUCLEOTIDE SEQUENCE [LARGE SCALE GENOMIC DNA]</scope>
    <source>
        <strain evidence="6 7">DSM 21667</strain>
    </source>
</reference>
<dbReference type="GO" id="GO:0006352">
    <property type="term" value="P:DNA-templated transcription initiation"/>
    <property type="evidence" value="ECO:0007669"/>
    <property type="project" value="InterPro"/>
</dbReference>
<evidence type="ECO:0000313" key="7">
    <source>
        <dbReference type="Proteomes" id="UP000295293"/>
    </source>
</evidence>
<keyword evidence="7" id="KW-1185">Reference proteome</keyword>
<dbReference type="Proteomes" id="UP000295293">
    <property type="component" value="Unassembled WGS sequence"/>
</dbReference>
<keyword evidence="3" id="KW-0731">Sigma factor</keyword>
<comment type="caution">
    <text evidence="6">The sequence shown here is derived from an EMBL/GenBank/DDBJ whole genome shotgun (WGS) entry which is preliminary data.</text>
</comment>
<dbReference type="InterPro" id="IPR011517">
    <property type="entry name" value="RNA_pol_sigma70_ECF-like"/>
</dbReference>
<dbReference type="AlphaFoldDB" id="A0A4R6YYR4"/>